<dbReference type="InterPro" id="IPR023346">
    <property type="entry name" value="Lysozyme-like_dom_sf"/>
</dbReference>
<dbReference type="EMBL" id="DRNB01000008">
    <property type="protein sequence ID" value="HHJ63334.1"/>
    <property type="molecule type" value="Genomic_DNA"/>
</dbReference>
<proteinExistence type="predicted"/>
<dbReference type="InterPro" id="IPR008258">
    <property type="entry name" value="Transglycosylase_SLT_dom_1"/>
</dbReference>
<accession>A0A7C5Q133</accession>
<sequence length="145" mass="16881">MEKVLLALWLAGLEYGVSYELLYSIAKTESGLHPYAVNIGGRSCYPETKEQALSLIRGKENYDIGLMQINSYWIRKFSLKPEWLFDPFYSARWGAYILKYCQSKFGNTWRAVDCYHRGEKKASFYGKYSAKVCSILYGKENCWTF</sequence>
<organism evidence="2">
    <name type="scientific">Aquifex aeolicus</name>
    <dbReference type="NCBI Taxonomy" id="63363"/>
    <lineage>
        <taxon>Bacteria</taxon>
        <taxon>Pseudomonadati</taxon>
        <taxon>Aquificota</taxon>
        <taxon>Aquificia</taxon>
        <taxon>Aquificales</taxon>
        <taxon>Aquificaceae</taxon>
        <taxon>Aquifex</taxon>
    </lineage>
</organism>
<comment type="caution">
    <text evidence="2">The sequence shown here is derived from an EMBL/GenBank/DDBJ whole genome shotgun (WGS) entry which is preliminary data.</text>
</comment>
<reference evidence="2" key="1">
    <citation type="journal article" date="2020" name="mSystems">
        <title>Genome- and Community-Level Interaction Insights into Carbon Utilization and Element Cycling Functions of Hydrothermarchaeota in Hydrothermal Sediment.</title>
        <authorList>
            <person name="Zhou Z."/>
            <person name="Liu Y."/>
            <person name="Xu W."/>
            <person name="Pan J."/>
            <person name="Luo Z.H."/>
            <person name="Li M."/>
        </authorList>
    </citation>
    <scope>NUCLEOTIDE SEQUENCE [LARGE SCALE GENOMIC DNA]</scope>
    <source>
        <strain evidence="2">HyVt-501</strain>
    </source>
</reference>
<name>A0A7C5Q133_AQUAO</name>
<protein>
    <submittedName>
        <fullName evidence="2">Lytic transglycosylase domain-containing protein</fullName>
    </submittedName>
</protein>
<dbReference type="Proteomes" id="UP000885792">
    <property type="component" value="Unassembled WGS sequence"/>
</dbReference>
<gene>
    <name evidence="2" type="ORF">ENJ61_00340</name>
</gene>
<dbReference type="Pfam" id="PF01464">
    <property type="entry name" value="SLT"/>
    <property type="match status" value="1"/>
</dbReference>
<dbReference type="SUPFAM" id="SSF53955">
    <property type="entry name" value="Lysozyme-like"/>
    <property type="match status" value="1"/>
</dbReference>
<dbReference type="Gene3D" id="1.10.530.10">
    <property type="match status" value="1"/>
</dbReference>
<evidence type="ECO:0000259" key="1">
    <source>
        <dbReference type="Pfam" id="PF01464"/>
    </source>
</evidence>
<feature type="domain" description="Transglycosylase SLT" evidence="1">
    <location>
        <begin position="12"/>
        <end position="129"/>
    </location>
</feature>
<dbReference type="AlphaFoldDB" id="A0A7C5Q133"/>
<evidence type="ECO:0000313" key="2">
    <source>
        <dbReference type="EMBL" id="HHJ63334.1"/>
    </source>
</evidence>
<dbReference type="CDD" id="cd13400">
    <property type="entry name" value="LT_IagB-like"/>
    <property type="match status" value="1"/>
</dbReference>